<protein>
    <submittedName>
        <fullName evidence="4">Response regulator</fullName>
    </submittedName>
</protein>
<dbReference type="PANTHER" id="PTHR44591">
    <property type="entry name" value="STRESS RESPONSE REGULATOR PROTEIN 1"/>
    <property type="match status" value="1"/>
</dbReference>
<dbReference type="AlphaFoldDB" id="A0A934WP71"/>
<dbReference type="Gene3D" id="3.30.70.1230">
    <property type="entry name" value="Nucleotide cyclase"/>
    <property type="match status" value="1"/>
</dbReference>
<evidence type="ECO:0000256" key="2">
    <source>
        <dbReference type="PROSITE-ProRule" id="PRU00169"/>
    </source>
</evidence>
<dbReference type="PANTHER" id="PTHR44591:SF18">
    <property type="entry name" value="REGULATORY PROTEIN"/>
    <property type="match status" value="1"/>
</dbReference>
<organism evidence="4 5">
    <name type="scientific">Ramlibacter ginsenosidimutans</name>
    <dbReference type="NCBI Taxonomy" id="502333"/>
    <lineage>
        <taxon>Bacteria</taxon>
        <taxon>Pseudomonadati</taxon>
        <taxon>Pseudomonadota</taxon>
        <taxon>Betaproteobacteria</taxon>
        <taxon>Burkholderiales</taxon>
        <taxon>Comamonadaceae</taxon>
        <taxon>Ramlibacter</taxon>
    </lineage>
</organism>
<dbReference type="Gene3D" id="3.40.50.2300">
    <property type="match status" value="1"/>
</dbReference>
<dbReference type="EMBL" id="JAEPWM010000009">
    <property type="protein sequence ID" value="MBK6008270.1"/>
    <property type="molecule type" value="Genomic_DNA"/>
</dbReference>
<dbReference type="InterPro" id="IPR029787">
    <property type="entry name" value="Nucleotide_cyclase"/>
</dbReference>
<dbReference type="InterPro" id="IPR050595">
    <property type="entry name" value="Bact_response_regulator"/>
</dbReference>
<keyword evidence="5" id="KW-1185">Reference proteome</keyword>
<reference evidence="4" key="2">
    <citation type="submission" date="2021-01" db="EMBL/GenBank/DDBJ databases">
        <authorList>
            <person name="Kang M."/>
        </authorList>
    </citation>
    <scope>NUCLEOTIDE SEQUENCE</scope>
    <source>
        <strain evidence="4">KACC 17527</strain>
    </source>
</reference>
<proteinExistence type="predicted"/>
<dbReference type="GO" id="GO:0000160">
    <property type="term" value="P:phosphorelay signal transduction system"/>
    <property type="evidence" value="ECO:0007669"/>
    <property type="project" value="InterPro"/>
</dbReference>
<evidence type="ECO:0000313" key="4">
    <source>
        <dbReference type="EMBL" id="MBK6008270.1"/>
    </source>
</evidence>
<dbReference type="CDD" id="cd17574">
    <property type="entry name" value="REC_OmpR"/>
    <property type="match status" value="1"/>
</dbReference>
<gene>
    <name evidence="4" type="ORF">JJB11_19365</name>
</gene>
<dbReference type="Pfam" id="PF00072">
    <property type="entry name" value="Response_reg"/>
    <property type="match status" value="1"/>
</dbReference>
<keyword evidence="1 2" id="KW-0597">Phosphoprotein</keyword>
<name>A0A934WP71_9BURK</name>
<dbReference type="SUPFAM" id="SSF52172">
    <property type="entry name" value="CheY-like"/>
    <property type="match status" value="1"/>
</dbReference>
<dbReference type="InterPro" id="IPR001789">
    <property type="entry name" value="Sig_transdc_resp-reg_receiver"/>
</dbReference>
<dbReference type="PROSITE" id="PS50110">
    <property type="entry name" value="RESPONSE_REGULATORY"/>
    <property type="match status" value="1"/>
</dbReference>
<dbReference type="Proteomes" id="UP000630528">
    <property type="component" value="Unassembled WGS sequence"/>
</dbReference>
<dbReference type="InterPro" id="IPR011006">
    <property type="entry name" value="CheY-like_superfamily"/>
</dbReference>
<evidence type="ECO:0000256" key="1">
    <source>
        <dbReference type="ARBA" id="ARBA00022553"/>
    </source>
</evidence>
<dbReference type="RefSeq" id="WP_201175271.1">
    <property type="nucleotide sequence ID" value="NZ_JAEPWM010000009.1"/>
</dbReference>
<evidence type="ECO:0000313" key="5">
    <source>
        <dbReference type="Proteomes" id="UP000630528"/>
    </source>
</evidence>
<feature type="domain" description="Response regulatory" evidence="3">
    <location>
        <begin position="3"/>
        <end position="119"/>
    </location>
</feature>
<comment type="caution">
    <text evidence="4">The sequence shown here is derived from an EMBL/GenBank/DDBJ whole genome shotgun (WGS) entry which is preliminary data.</text>
</comment>
<feature type="modified residue" description="4-aspartylphosphate" evidence="2">
    <location>
        <position position="52"/>
    </location>
</feature>
<accession>A0A934WP71</accession>
<sequence length="347" mass="37375">MPSVLLIEDDEAQRFVARFALKKAGHDVREAVDGAAGVDAARAQRPDVIVCDVMMPGMTGYEVLSQLRADPRLATVPFILLTAMSDRKYMRQGMTAGADDFLTKPYRPDELCEAVSAVIARRQVQEKAFRSSVSGLVESALEQQKERLGRQYEGHLQREIDKRWSQANGATDLHYAQAFLLLADLIGPEPGEDDAALAERVKQAQQAARDTLYLFGATHVLPYGPKLMAVFTDAATLTTPAELRVLRAAIALAKGVPRERKLAIAMHAGPVALVAVDDGLHGDQGHTLVPGESVNAVAALEEAVAEQGWRIAATGAMAEALGPQAVLGREARTRRDDPAVEVLGPEA</sequence>
<reference evidence="4" key="1">
    <citation type="journal article" date="2012" name="J. Microbiol. Biotechnol.">
        <title>Ramlibacter ginsenosidimutans sp. nov., with ginsenoside-converting activity.</title>
        <authorList>
            <person name="Wang L."/>
            <person name="An D.S."/>
            <person name="Kim S.G."/>
            <person name="Jin F.X."/>
            <person name="Kim S.C."/>
            <person name="Lee S.T."/>
            <person name="Im W.T."/>
        </authorList>
    </citation>
    <scope>NUCLEOTIDE SEQUENCE</scope>
    <source>
        <strain evidence="4">KACC 17527</strain>
    </source>
</reference>
<dbReference type="SMART" id="SM00448">
    <property type="entry name" value="REC"/>
    <property type="match status" value="1"/>
</dbReference>
<evidence type="ECO:0000259" key="3">
    <source>
        <dbReference type="PROSITE" id="PS50110"/>
    </source>
</evidence>